<protein>
    <submittedName>
        <fullName evidence="3">Uncharacterized protein</fullName>
    </submittedName>
</protein>
<feature type="region of interest" description="Disordered" evidence="1">
    <location>
        <begin position="1"/>
        <end position="56"/>
    </location>
</feature>
<keyword evidence="2" id="KW-0472">Membrane</keyword>
<organism evidence="3 4">
    <name type="scientific">Mya arenaria</name>
    <name type="common">Soft-shell clam</name>
    <dbReference type="NCBI Taxonomy" id="6604"/>
    <lineage>
        <taxon>Eukaryota</taxon>
        <taxon>Metazoa</taxon>
        <taxon>Spiralia</taxon>
        <taxon>Lophotrochozoa</taxon>
        <taxon>Mollusca</taxon>
        <taxon>Bivalvia</taxon>
        <taxon>Autobranchia</taxon>
        <taxon>Heteroconchia</taxon>
        <taxon>Euheterodonta</taxon>
        <taxon>Imparidentia</taxon>
        <taxon>Neoheterodontei</taxon>
        <taxon>Myida</taxon>
        <taxon>Myoidea</taxon>
        <taxon>Myidae</taxon>
        <taxon>Mya</taxon>
    </lineage>
</organism>
<feature type="compositionally biased region" description="Low complexity" evidence="1">
    <location>
        <begin position="455"/>
        <end position="464"/>
    </location>
</feature>
<feature type="transmembrane region" description="Helical" evidence="2">
    <location>
        <begin position="335"/>
        <end position="359"/>
    </location>
</feature>
<sequence>MYVPSSLIISQTTGTHTQGETAKLTSEKDSEPATTRQSFVPTRNTITNPGSPALTDEQSDYVQDEIADTAIVKIFPQNVQPAPHIHSKIHLIHSSHLHHKVVDHRVHKRNAVEHFNINAYPVNIDKTVGIDSYSNRDNGGVDIGVHNPDFDPEKAFRNELDLINDAENRIGVFIRQKRNVQEAEAQAVRSDPLAEHFVVKETTAFTVDKEGYIIVDDSEILAEHSLIDFFYYNSSFVTKKSLNSVEKRFIFSRQLENVNDKILTSKCVLGSAERLGRFRRASSYINARNALVLMLRRRRHVRSDPMLAFILYTFDSREVRIIFPTVDEKEFGYPAVPAVFAGVLVLIVVLLAFIIPLVTRAKRRHKQGKPLFKLGSHPSTVDLRGAESQASLRYNKSEPDWYGNNAYSYEEEVEQGKRDFTRGLRQISNPPGSPTTEPPTLQLNKKQHLNETLSDRSSSSGIGSTEQLGADGYSAAEESFNQRF</sequence>
<keyword evidence="2" id="KW-0812">Transmembrane</keyword>
<feature type="region of interest" description="Disordered" evidence="1">
    <location>
        <begin position="446"/>
        <end position="484"/>
    </location>
</feature>
<name>A0ABY7EZY7_MYAAR</name>
<evidence type="ECO:0000313" key="3">
    <source>
        <dbReference type="EMBL" id="WAR14529.1"/>
    </source>
</evidence>
<proteinExistence type="predicted"/>
<feature type="compositionally biased region" description="Polar residues" evidence="1">
    <location>
        <begin position="32"/>
        <end position="50"/>
    </location>
</feature>
<dbReference type="Proteomes" id="UP001164746">
    <property type="component" value="Chromosome 9"/>
</dbReference>
<gene>
    <name evidence="3" type="ORF">MAR_004634</name>
</gene>
<accession>A0ABY7EZY7</accession>
<reference evidence="3" key="1">
    <citation type="submission" date="2022-11" db="EMBL/GenBank/DDBJ databases">
        <title>Centuries of genome instability and evolution in soft-shell clam transmissible cancer (bioRxiv).</title>
        <authorList>
            <person name="Hart S.F.M."/>
            <person name="Yonemitsu M.A."/>
            <person name="Giersch R.M."/>
            <person name="Beal B.F."/>
            <person name="Arriagada G."/>
            <person name="Davis B.W."/>
            <person name="Ostrander E.A."/>
            <person name="Goff S.P."/>
            <person name="Metzger M.J."/>
        </authorList>
    </citation>
    <scope>NUCLEOTIDE SEQUENCE</scope>
    <source>
        <strain evidence="3">MELC-2E11</strain>
        <tissue evidence="3">Siphon/mantle</tissue>
    </source>
</reference>
<keyword evidence="4" id="KW-1185">Reference proteome</keyword>
<keyword evidence="2" id="KW-1133">Transmembrane helix</keyword>
<dbReference type="EMBL" id="CP111020">
    <property type="protein sequence ID" value="WAR14529.1"/>
    <property type="molecule type" value="Genomic_DNA"/>
</dbReference>
<evidence type="ECO:0000256" key="2">
    <source>
        <dbReference type="SAM" id="Phobius"/>
    </source>
</evidence>
<evidence type="ECO:0000313" key="4">
    <source>
        <dbReference type="Proteomes" id="UP001164746"/>
    </source>
</evidence>
<feature type="compositionally biased region" description="Polar residues" evidence="1">
    <location>
        <begin position="7"/>
        <end position="24"/>
    </location>
</feature>
<evidence type="ECO:0000256" key="1">
    <source>
        <dbReference type="SAM" id="MobiDB-lite"/>
    </source>
</evidence>